<dbReference type="AlphaFoldDB" id="A0A4P7DB44"/>
<organism evidence="2 3">
    <name type="scientific">Paraburkholderia pallida</name>
    <dbReference type="NCBI Taxonomy" id="2547399"/>
    <lineage>
        <taxon>Bacteria</taxon>
        <taxon>Pseudomonadati</taxon>
        <taxon>Pseudomonadota</taxon>
        <taxon>Betaproteobacteria</taxon>
        <taxon>Burkholderiales</taxon>
        <taxon>Burkholderiaceae</taxon>
        <taxon>Paraburkholderia</taxon>
    </lineage>
</organism>
<dbReference type="NCBIfam" id="TIGR01841">
    <property type="entry name" value="phasin"/>
    <property type="match status" value="1"/>
</dbReference>
<evidence type="ECO:0000313" key="2">
    <source>
        <dbReference type="EMBL" id="QBR04012.1"/>
    </source>
</evidence>
<dbReference type="EMBL" id="CP038152">
    <property type="protein sequence ID" value="QBR04012.1"/>
    <property type="molecule type" value="Genomic_DNA"/>
</dbReference>
<evidence type="ECO:0000313" key="3">
    <source>
        <dbReference type="Proteomes" id="UP000295727"/>
    </source>
</evidence>
<gene>
    <name evidence="2" type="ORF">E1956_43225</name>
</gene>
<name>A0A4P7DB44_9BURK</name>
<dbReference type="InterPro" id="IPR010127">
    <property type="entry name" value="Phasin_subfam-1"/>
</dbReference>
<dbReference type="KEGG" id="ppai:E1956_43225"/>
<accession>A0A4P7DB44</accession>
<keyword evidence="3" id="KW-1185">Reference proteome</keyword>
<dbReference type="Proteomes" id="UP000295727">
    <property type="component" value="Plasmid unnamed1"/>
</dbReference>
<sequence>MQIQEQLAASQKANLDMLFTLTSGIVEALGKLAELNMQTIRSTLQDAIDQTQRALSVKEPQQWPALQDSLAAPMAEKVQTYSRQLFEIGAEIKAESARYAHAQWEAYGNRAKVLMEDVAKGTPAGSEAALAALDSAFTAASTLYGTLEKTGRQAVEVTRSNFDAAAAASSKSARRGVASEAQAAKR</sequence>
<dbReference type="OrthoDB" id="9115286at2"/>
<keyword evidence="2" id="KW-0614">Plasmid</keyword>
<feature type="domain" description="Phasin" evidence="1">
    <location>
        <begin position="5"/>
        <end position="103"/>
    </location>
</feature>
<reference evidence="2 3" key="1">
    <citation type="submission" date="2019-03" db="EMBL/GenBank/DDBJ databases">
        <title>Paraburkholderia sp. 7MH5, isolated from subtropical forest soil.</title>
        <authorList>
            <person name="Gao Z.-H."/>
            <person name="Qiu L.-H."/>
        </authorList>
    </citation>
    <scope>NUCLEOTIDE SEQUENCE [LARGE SCALE GENOMIC DNA]</scope>
    <source>
        <strain evidence="2 3">7MH5</strain>
        <plasmid evidence="2 3">unnamed1</plasmid>
    </source>
</reference>
<dbReference type="RefSeq" id="WP_134759979.1">
    <property type="nucleotide sequence ID" value="NZ_CP038152.1"/>
</dbReference>
<dbReference type="InterPro" id="IPR018968">
    <property type="entry name" value="Phasin"/>
</dbReference>
<evidence type="ECO:0000259" key="1">
    <source>
        <dbReference type="Pfam" id="PF09361"/>
    </source>
</evidence>
<protein>
    <submittedName>
        <fullName evidence="2">Phasin family protein</fullName>
    </submittedName>
</protein>
<proteinExistence type="predicted"/>
<dbReference type="Pfam" id="PF09361">
    <property type="entry name" value="Phasin_2"/>
    <property type="match status" value="1"/>
</dbReference>
<geneLocation type="plasmid" evidence="2 3">
    <name>unnamed1</name>
</geneLocation>